<dbReference type="EMBL" id="BK014662">
    <property type="protein sequence ID" value="DAD66672.1"/>
    <property type="molecule type" value="Genomic_DNA"/>
</dbReference>
<name>A0A8S5L9S8_9CAUD</name>
<protein>
    <submittedName>
        <fullName evidence="1">Uncharacterized protein</fullName>
    </submittedName>
</protein>
<reference evidence="1" key="1">
    <citation type="journal article" date="2021" name="Proc. Natl. Acad. Sci. U.S.A.">
        <title>A Catalog of Tens of Thousands of Viruses from Human Metagenomes Reveals Hidden Associations with Chronic Diseases.</title>
        <authorList>
            <person name="Tisza M.J."/>
            <person name="Buck C.B."/>
        </authorList>
    </citation>
    <scope>NUCLEOTIDE SEQUENCE</scope>
    <source>
        <strain evidence="1">CtPuP5</strain>
    </source>
</reference>
<evidence type="ECO:0000313" key="1">
    <source>
        <dbReference type="EMBL" id="DAD66672.1"/>
    </source>
</evidence>
<accession>A0A8S5L9S8</accession>
<organism evidence="1">
    <name type="scientific">Myoviridae sp. ctPuP5</name>
    <dbReference type="NCBI Taxonomy" id="2823543"/>
    <lineage>
        <taxon>Viruses</taxon>
        <taxon>Duplodnaviria</taxon>
        <taxon>Heunggongvirae</taxon>
        <taxon>Uroviricota</taxon>
        <taxon>Caudoviricetes</taxon>
    </lineage>
</organism>
<proteinExistence type="predicted"/>
<sequence>MELKTIKFTETNQNGQKFNITLHNFPVYSKKEIEEMKKKCPKLYQMLLAF</sequence>